<protein>
    <submittedName>
        <fullName evidence="1">Uncharacterized protein</fullName>
    </submittedName>
</protein>
<dbReference type="Proteomes" id="UP000006591">
    <property type="component" value="Chromosome 11"/>
</dbReference>
<name>A0A0E0J460_ORYNI</name>
<dbReference type="HOGENOM" id="CLU_2472869_0_0_1"/>
<dbReference type="Gramene" id="ONIVA11G19330.1">
    <property type="protein sequence ID" value="ONIVA11G19330.1"/>
    <property type="gene ID" value="ONIVA11G19330"/>
</dbReference>
<evidence type="ECO:0000313" key="2">
    <source>
        <dbReference type="Proteomes" id="UP000006591"/>
    </source>
</evidence>
<evidence type="ECO:0000313" key="1">
    <source>
        <dbReference type="EnsemblPlants" id="ONIVA11G19330.1"/>
    </source>
</evidence>
<accession>A0A0E0J460</accession>
<reference evidence="1" key="1">
    <citation type="submission" date="2015-04" db="UniProtKB">
        <authorList>
            <consortium name="EnsemblPlants"/>
        </authorList>
    </citation>
    <scope>IDENTIFICATION</scope>
    <source>
        <strain evidence="1">SL10</strain>
    </source>
</reference>
<reference evidence="1" key="2">
    <citation type="submission" date="2018-04" db="EMBL/GenBank/DDBJ databases">
        <title>OnivRS2 (Oryza nivara Reference Sequence Version 2).</title>
        <authorList>
            <person name="Zhang J."/>
            <person name="Kudrna D."/>
            <person name="Lee S."/>
            <person name="Talag J."/>
            <person name="Rajasekar S."/>
            <person name="Welchert J."/>
            <person name="Hsing Y.-I."/>
            <person name="Wing R.A."/>
        </authorList>
    </citation>
    <scope>NUCLEOTIDE SEQUENCE [LARGE SCALE GENOMIC DNA]</scope>
    <source>
        <strain evidence="1">SL10</strain>
    </source>
</reference>
<keyword evidence="2" id="KW-1185">Reference proteome</keyword>
<dbReference type="AlphaFoldDB" id="A0A0E0J460"/>
<organism evidence="1">
    <name type="scientific">Oryza nivara</name>
    <name type="common">Indian wild rice</name>
    <name type="synonym">Oryza sativa f. spontanea</name>
    <dbReference type="NCBI Taxonomy" id="4536"/>
    <lineage>
        <taxon>Eukaryota</taxon>
        <taxon>Viridiplantae</taxon>
        <taxon>Streptophyta</taxon>
        <taxon>Embryophyta</taxon>
        <taxon>Tracheophyta</taxon>
        <taxon>Spermatophyta</taxon>
        <taxon>Magnoliopsida</taxon>
        <taxon>Liliopsida</taxon>
        <taxon>Poales</taxon>
        <taxon>Poaceae</taxon>
        <taxon>BOP clade</taxon>
        <taxon>Oryzoideae</taxon>
        <taxon>Oryzeae</taxon>
        <taxon>Oryzinae</taxon>
        <taxon>Oryza</taxon>
    </lineage>
</organism>
<dbReference type="EnsemblPlants" id="ONIVA11G19330.1">
    <property type="protein sequence ID" value="ONIVA11G19330.1"/>
    <property type="gene ID" value="ONIVA11G19330"/>
</dbReference>
<proteinExistence type="predicted"/>
<sequence length="88" mass="10348">MIVTFDSGSDMKRSKVGRGEMKPLGLDGFLYHCRHSTSLGETTTNRLAPVDRVPCYPFSFPFHRRHHLLRPPLEQELRRLRHREMKES</sequence>